<sequence>MYRRLAKKVIVVTGAAGGIGALLAQTLAHQGAYVIAADLTKIPYNSAGISQHKLDVTSEADWIQLREWIKNRYGKLDGLVNNAGISNRDRLGTVCLGEWNQAFSVNCTGALLAIQTLSPLMSAGSSIVNIASIAAITGHYAVAYSSSKWALRGLSRAASLELGPKGIRVNTVMPGAIETPMTSNVPASVTDKLVGETPLGRLGQPEDITGLIVYLLSDESTFISGAEIPVDGGHTGHCGMKSVSDAMRVIGIE</sequence>
<dbReference type="PRINTS" id="PR00081">
    <property type="entry name" value="GDHRDH"/>
</dbReference>
<accession>A0A5C9A744</accession>
<dbReference type="CDD" id="cd05233">
    <property type="entry name" value="SDR_c"/>
    <property type="match status" value="1"/>
</dbReference>
<name>A0A5C9A744_9GAMM</name>
<evidence type="ECO:0000313" key="6">
    <source>
        <dbReference type="Proteomes" id="UP000321039"/>
    </source>
</evidence>
<organism evidence="5 6">
    <name type="scientific">Parahaliea maris</name>
    <dbReference type="NCBI Taxonomy" id="2716870"/>
    <lineage>
        <taxon>Bacteria</taxon>
        <taxon>Pseudomonadati</taxon>
        <taxon>Pseudomonadota</taxon>
        <taxon>Gammaproteobacteria</taxon>
        <taxon>Cellvibrionales</taxon>
        <taxon>Halieaceae</taxon>
        <taxon>Parahaliea</taxon>
    </lineage>
</organism>
<evidence type="ECO:0000256" key="1">
    <source>
        <dbReference type="ARBA" id="ARBA00006484"/>
    </source>
</evidence>
<proteinExistence type="inferred from homology"/>
<dbReference type="Proteomes" id="UP000321039">
    <property type="component" value="Unassembled WGS sequence"/>
</dbReference>
<dbReference type="InterPro" id="IPR002347">
    <property type="entry name" value="SDR_fam"/>
</dbReference>
<dbReference type="PROSITE" id="PS00061">
    <property type="entry name" value="ADH_SHORT"/>
    <property type="match status" value="1"/>
</dbReference>
<dbReference type="Pfam" id="PF13561">
    <property type="entry name" value="adh_short_C2"/>
    <property type="match status" value="1"/>
</dbReference>
<gene>
    <name evidence="5" type="ORF">FV139_02995</name>
</gene>
<evidence type="ECO:0000256" key="2">
    <source>
        <dbReference type="ARBA" id="ARBA00023002"/>
    </source>
</evidence>
<dbReference type="EMBL" id="VRZA01000001">
    <property type="protein sequence ID" value="TXS96795.1"/>
    <property type="molecule type" value="Genomic_DNA"/>
</dbReference>
<dbReference type="GO" id="GO:0016616">
    <property type="term" value="F:oxidoreductase activity, acting on the CH-OH group of donors, NAD or NADP as acceptor"/>
    <property type="evidence" value="ECO:0007669"/>
    <property type="project" value="TreeGrafter"/>
</dbReference>
<dbReference type="AlphaFoldDB" id="A0A5C9A744"/>
<dbReference type="PRINTS" id="PR00080">
    <property type="entry name" value="SDRFAMILY"/>
</dbReference>
<dbReference type="PANTHER" id="PTHR42760:SF133">
    <property type="entry name" value="3-OXOACYL-[ACYL-CARRIER-PROTEIN] REDUCTASE"/>
    <property type="match status" value="1"/>
</dbReference>
<feature type="signal peptide" evidence="3">
    <location>
        <begin position="1"/>
        <end position="24"/>
    </location>
</feature>
<dbReference type="Gene3D" id="3.40.50.720">
    <property type="entry name" value="NAD(P)-binding Rossmann-like Domain"/>
    <property type="match status" value="1"/>
</dbReference>
<evidence type="ECO:0000256" key="3">
    <source>
        <dbReference type="SAM" id="SignalP"/>
    </source>
</evidence>
<dbReference type="SMART" id="SM00822">
    <property type="entry name" value="PKS_KR"/>
    <property type="match status" value="1"/>
</dbReference>
<dbReference type="FunFam" id="3.40.50.720:FF:000084">
    <property type="entry name" value="Short-chain dehydrogenase reductase"/>
    <property type="match status" value="1"/>
</dbReference>
<protein>
    <submittedName>
        <fullName evidence="5">SDR family oxidoreductase</fullName>
    </submittedName>
</protein>
<feature type="domain" description="Ketoreductase" evidence="4">
    <location>
        <begin position="8"/>
        <end position="167"/>
    </location>
</feature>
<dbReference type="InterPro" id="IPR036291">
    <property type="entry name" value="NAD(P)-bd_dom_sf"/>
</dbReference>
<keyword evidence="2" id="KW-0560">Oxidoreductase</keyword>
<dbReference type="InterPro" id="IPR057326">
    <property type="entry name" value="KR_dom"/>
</dbReference>
<dbReference type="SUPFAM" id="SSF51735">
    <property type="entry name" value="NAD(P)-binding Rossmann-fold domains"/>
    <property type="match status" value="1"/>
</dbReference>
<comment type="caution">
    <text evidence="5">The sequence shown here is derived from an EMBL/GenBank/DDBJ whole genome shotgun (WGS) entry which is preliminary data.</text>
</comment>
<evidence type="ECO:0000259" key="4">
    <source>
        <dbReference type="SMART" id="SM00822"/>
    </source>
</evidence>
<feature type="chain" id="PRO_5022923335" evidence="3">
    <location>
        <begin position="25"/>
        <end position="253"/>
    </location>
</feature>
<dbReference type="PANTHER" id="PTHR42760">
    <property type="entry name" value="SHORT-CHAIN DEHYDROGENASES/REDUCTASES FAMILY MEMBER"/>
    <property type="match status" value="1"/>
</dbReference>
<comment type="similarity">
    <text evidence="1">Belongs to the short-chain dehydrogenases/reductases (SDR) family.</text>
</comment>
<keyword evidence="3" id="KW-0732">Signal</keyword>
<evidence type="ECO:0000313" key="5">
    <source>
        <dbReference type="EMBL" id="TXS96795.1"/>
    </source>
</evidence>
<reference evidence="5 6" key="1">
    <citation type="submission" date="2019-08" db="EMBL/GenBank/DDBJ databases">
        <title>Parahaliea maris sp. nov., isolated from the surface seawater.</title>
        <authorList>
            <person name="Liu Y."/>
        </authorList>
    </citation>
    <scope>NUCLEOTIDE SEQUENCE [LARGE SCALE GENOMIC DNA]</scope>
    <source>
        <strain evidence="5 6">HSLHS9</strain>
    </source>
</reference>
<dbReference type="InterPro" id="IPR020904">
    <property type="entry name" value="Sc_DH/Rdtase_CS"/>
</dbReference>
<keyword evidence="6" id="KW-1185">Reference proteome</keyword>